<name>A0AAV4HWW4_9GAST</name>
<feature type="region of interest" description="Disordered" evidence="1">
    <location>
        <begin position="69"/>
        <end position="88"/>
    </location>
</feature>
<evidence type="ECO:0000256" key="1">
    <source>
        <dbReference type="SAM" id="MobiDB-lite"/>
    </source>
</evidence>
<organism evidence="2 3">
    <name type="scientific">Elysia marginata</name>
    <dbReference type="NCBI Taxonomy" id="1093978"/>
    <lineage>
        <taxon>Eukaryota</taxon>
        <taxon>Metazoa</taxon>
        <taxon>Spiralia</taxon>
        <taxon>Lophotrochozoa</taxon>
        <taxon>Mollusca</taxon>
        <taxon>Gastropoda</taxon>
        <taxon>Heterobranchia</taxon>
        <taxon>Euthyneura</taxon>
        <taxon>Panpulmonata</taxon>
        <taxon>Sacoglossa</taxon>
        <taxon>Placobranchoidea</taxon>
        <taxon>Plakobranchidae</taxon>
        <taxon>Elysia</taxon>
    </lineage>
</organism>
<accession>A0AAV4HWW4</accession>
<evidence type="ECO:0000313" key="3">
    <source>
        <dbReference type="Proteomes" id="UP000762676"/>
    </source>
</evidence>
<sequence>MAAEPKMDKICSLSRAQFCRTWPASLRGAPKGHSEDGRVANLQATIHVVLNGTVDQLWRSEYPLRRKLQKMKKRKKKEKKKYCGQTLV</sequence>
<comment type="caution">
    <text evidence="2">The sequence shown here is derived from an EMBL/GenBank/DDBJ whole genome shotgun (WGS) entry which is preliminary data.</text>
</comment>
<keyword evidence="3" id="KW-1185">Reference proteome</keyword>
<dbReference type="EMBL" id="BMAT01009210">
    <property type="protein sequence ID" value="GFS01449.1"/>
    <property type="molecule type" value="Genomic_DNA"/>
</dbReference>
<dbReference type="AlphaFoldDB" id="A0AAV4HWW4"/>
<gene>
    <name evidence="2" type="ORF">ElyMa_004581600</name>
</gene>
<evidence type="ECO:0000313" key="2">
    <source>
        <dbReference type="EMBL" id="GFS01449.1"/>
    </source>
</evidence>
<reference evidence="2 3" key="1">
    <citation type="journal article" date="2021" name="Elife">
        <title>Chloroplast acquisition without the gene transfer in kleptoplastic sea slugs, Plakobranchus ocellatus.</title>
        <authorList>
            <person name="Maeda T."/>
            <person name="Takahashi S."/>
            <person name="Yoshida T."/>
            <person name="Shimamura S."/>
            <person name="Takaki Y."/>
            <person name="Nagai Y."/>
            <person name="Toyoda A."/>
            <person name="Suzuki Y."/>
            <person name="Arimoto A."/>
            <person name="Ishii H."/>
            <person name="Satoh N."/>
            <person name="Nishiyama T."/>
            <person name="Hasebe M."/>
            <person name="Maruyama T."/>
            <person name="Minagawa J."/>
            <person name="Obokata J."/>
            <person name="Shigenobu S."/>
        </authorList>
    </citation>
    <scope>NUCLEOTIDE SEQUENCE [LARGE SCALE GENOMIC DNA]</scope>
</reference>
<protein>
    <submittedName>
        <fullName evidence="2">Uncharacterized protein</fullName>
    </submittedName>
</protein>
<feature type="compositionally biased region" description="Basic residues" evidence="1">
    <location>
        <begin position="69"/>
        <end position="82"/>
    </location>
</feature>
<proteinExistence type="predicted"/>
<dbReference type="Proteomes" id="UP000762676">
    <property type="component" value="Unassembled WGS sequence"/>
</dbReference>